<evidence type="ECO:0000313" key="2">
    <source>
        <dbReference type="EMBL" id="MBW78927.1"/>
    </source>
</evidence>
<dbReference type="EMBL" id="GGFL01014749">
    <property type="protein sequence ID" value="MBW78927.1"/>
    <property type="molecule type" value="Transcribed_RNA"/>
</dbReference>
<keyword evidence="1" id="KW-0732">Signal</keyword>
<protein>
    <submittedName>
        <fullName evidence="2">Putative secreted protein</fullName>
    </submittedName>
</protein>
<reference evidence="2" key="1">
    <citation type="submission" date="2018-01" db="EMBL/GenBank/DDBJ databases">
        <title>An insight into the sialome of Amazonian anophelines.</title>
        <authorList>
            <person name="Ribeiro J.M."/>
            <person name="Scarpassa V."/>
            <person name="Calvo E."/>
        </authorList>
    </citation>
    <scope>NUCLEOTIDE SEQUENCE</scope>
</reference>
<sequence>MSLINIIFCVLRCSHCGLTPFFVEHPSNGTNFGRALSKASHHSAKLTSFCRPNIRSYSAIVIFSIIPASNSRMITSFRLSRNGQPICTATAE</sequence>
<feature type="chain" id="PRO_5014766519" evidence="1">
    <location>
        <begin position="17"/>
        <end position="92"/>
    </location>
</feature>
<evidence type="ECO:0000256" key="1">
    <source>
        <dbReference type="SAM" id="SignalP"/>
    </source>
</evidence>
<accession>A0A2M4DMZ1</accession>
<dbReference type="AlphaFoldDB" id="A0A2M4DMZ1"/>
<feature type="signal peptide" evidence="1">
    <location>
        <begin position="1"/>
        <end position="16"/>
    </location>
</feature>
<organism evidence="2">
    <name type="scientific">Anopheles darlingi</name>
    <name type="common">Mosquito</name>
    <dbReference type="NCBI Taxonomy" id="43151"/>
    <lineage>
        <taxon>Eukaryota</taxon>
        <taxon>Metazoa</taxon>
        <taxon>Ecdysozoa</taxon>
        <taxon>Arthropoda</taxon>
        <taxon>Hexapoda</taxon>
        <taxon>Insecta</taxon>
        <taxon>Pterygota</taxon>
        <taxon>Neoptera</taxon>
        <taxon>Endopterygota</taxon>
        <taxon>Diptera</taxon>
        <taxon>Nematocera</taxon>
        <taxon>Culicoidea</taxon>
        <taxon>Culicidae</taxon>
        <taxon>Anophelinae</taxon>
        <taxon>Anopheles</taxon>
    </lineage>
</organism>
<name>A0A2M4DMZ1_ANODA</name>
<proteinExistence type="predicted"/>